<reference evidence="3" key="2">
    <citation type="submission" date="2019-01" db="UniProtKB">
        <authorList>
            <consortium name="EnsemblPlants"/>
        </authorList>
    </citation>
    <scope>IDENTIFICATION</scope>
    <source>
        <strain evidence="3">cv. Heinz 1706</strain>
    </source>
</reference>
<feature type="signal peptide" evidence="2">
    <location>
        <begin position="1"/>
        <end position="23"/>
    </location>
</feature>
<keyword evidence="4" id="KW-1185">Reference proteome</keyword>
<dbReference type="Proteomes" id="UP000004994">
    <property type="component" value="Chromosome 1"/>
</dbReference>
<feature type="region of interest" description="Disordered" evidence="1">
    <location>
        <begin position="24"/>
        <end position="95"/>
    </location>
</feature>
<dbReference type="Gramene" id="Solyc01g016690.1.1">
    <property type="protein sequence ID" value="Solyc01g016690.1.1.1"/>
    <property type="gene ID" value="Solyc01g016690.1"/>
</dbReference>
<protein>
    <submittedName>
        <fullName evidence="3">Uncharacterized protein</fullName>
    </submittedName>
</protein>
<accession>A0A3Q7ECG3</accession>
<dbReference type="EnsemblPlants" id="Solyc01g016690.1.1">
    <property type="protein sequence ID" value="Solyc01g016690.1.1.1"/>
    <property type="gene ID" value="Solyc01g016690.1"/>
</dbReference>
<reference evidence="3" key="1">
    <citation type="journal article" date="2012" name="Nature">
        <title>The tomato genome sequence provides insights into fleshy fruit evolution.</title>
        <authorList>
            <consortium name="Tomato Genome Consortium"/>
        </authorList>
    </citation>
    <scope>NUCLEOTIDE SEQUENCE [LARGE SCALE GENOMIC DNA]</scope>
    <source>
        <strain evidence="3">cv. Heinz 1706</strain>
    </source>
</reference>
<keyword evidence="2" id="KW-0732">Signal</keyword>
<dbReference type="InParanoid" id="A0A3Q7ECG3"/>
<dbReference type="OMA" id="PPTYKHN"/>
<evidence type="ECO:0000256" key="2">
    <source>
        <dbReference type="SAM" id="SignalP"/>
    </source>
</evidence>
<feature type="compositionally biased region" description="Low complexity" evidence="1">
    <location>
        <begin position="32"/>
        <end position="70"/>
    </location>
</feature>
<evidence type="ECO:0000313" key="3">
    <source>
        <dbReference type="EnsemblPlants" id="Solyc01g016690.1.1.1"/>
    </source>
</evidence>
<feature type="chain" id="PRO_5018546515" evidence="2">
    <location>
        <begin position="24"/>
        <end position="95"/>
    </location>
</feature>
<sequence length="95" mass="9924">MKIIITPFFLLVLLVSRMKTNEAANLRPVRSPAPHSGSSPSPHPAGISPSPHPGSGVSGKNIVGPKKVSSAPPPLPPKSKQNNVPLVPRKSITRA</sequence>
<name>A0A3Q7ECG3_SOLLC</name>
<dbReference type="PaxDb" id="4081-Solyc01g016690.1.1"/>
<evidence type="ECO:0000256" key="1">
    <source>
        <dbReference type="SAM" id="MobiDB-lite"/>
    </source>
</evidence>
<organism evidence="3">
    <name type="scientific">Solanum lycopersicum</name>
    <name type="common">Tomato</name>
    <name type="synonym">Lycopersicon esculentum</name>
    <dbReference type="NCBI Taxonomy" id="4081"/>
    <lineage>
        <taxon>Eukaryota</taxon>
        <taxon>Viridiplantae</taxon>
        <taxon>Streptophyta</taxon>
        <taxon>Embryophyta</taxon>
        <taxon>Tracheophyta</taxon>
        <taxon>Spermatophyta</taxon>
        <taxon>Magnoliopsida</taxon>
        <taxon>eudicotyledons</taxon>
        <taxon>Gunneridae</taxon>
        <taxon>Pentapetalae</taxon>
        <taxon>asterids</taxon>
        <taxon>lamiids</taxon>
        <taxon>Solanales</taxon>
        <taxon>Solanaceae</taxon>
        <taxon>Solanoideae</taxon>
        <taxon>Solaneae</taxon>
        <taxon>Solanum</taxon>
        <taxon>Solanum subgen. Lycopersicon</taxon>
    </lineage>
</organism>
<evidence type="ECO:0000313" key="4">
    <source>
        <dbReference type="Proteomes" id="UP000004994"/>
    </source>
</evidence>
<proteinExistence type="predicted"/>
<dbReference type="AlphaFoldDB" id="A0A3Q7ECG3"/>